<dbReference type="Pfam" id="PF13398">
    <property type="entry name" value="Peptidase_M50B"/>
    <property type="match status" value="1"/>
</dbReference>
<feature type="transmembrane region" description="Helical" evidence="1">
    <location>
        <begin position="144"/>
        <end position="168"/>
    </location>
</feature>
<feature type="transmembrane region" description="Helical" evidence="1">
    <location>
        <begin position="96"/>
        <end position="112"/>
    </location>
</feature>
<dbReference type="EMBL" id="WUBI01000003">
    <property type="protein sequence ID" value="MWV45671.1"/>
    <property type="molecule type" value="Genomic_DNA"/>
</dbReference>
<feature type="transmembrane region" description="Helical" evidence="1">
    <location>
        <begin position="6"/>
        <end position="24"/>
    </location>
</feature>
<proteinExistence type="predicted"/>
<gene>
    <name evidence="2" type="ORF">GRF59_18825</name>
</gene>
<keyword evidence="1" id="KW-0812">Transmembrane</keyword>
<accession>A0A7X3ILK2</accession>
<feature type="transmembrane region" description="Helical" evidence="1">
    <location>
        <begin position="118"/>
        <end position="137"/>
    </location>
</feature>
<name>A0A7X3ILK2_9BACL</name>
<keyword evidence="3" id="KW-1185">Reference proteome</keyword>
<reference evidence="2 3" key="1">
    <citation type="submission" date="2019-12" db="EMBL/GenBank/DDBJ databases">
        <title>Paenibacillus sp. nov., an endophytic bacterium isolated from the stem of Dendrobium.</title>
        <authorList>
            <person name="Zhao R."/>
        </authorList>
    </citation>
    <scope>NUCLEOTIDE SEQUENCE [LARGE SCALE GENOMIC DNA]</scope>
    <source>
        <strain evidence="2 3">HJL G12</strain>
    </source>
</reference>
<comment type="caution">
    <text evidence="2">The sequence shown here is derived from an EMBL/GenBank/DDBJ whole genome shotgun (WGS) entry which is preliminary data.</text>
</comment>
<dbReference type="AlphaFoldDB" id="A0A7X3ILK2"/>
<sequence>MVLVVFLTSILTRFLPFSAFFRNVDTLVHELSHGLVTLVLSGKVMVIYLYSNQSGVTLSSFDANWKSIPISLAGYIGSALFSLLLFFLYAKRQERAGLIIVMALAAIAAVLFVRNGYGVIWCAGFAILSALVAFMAPPWLRSGYYILIAFICLVESVVSPFVILSLSLYHPGAAGDAANLAQVTHVPALLWCLVFAAVSLWSAKLSTSLLFKRGFGQPKTASRLNM</sequence>
<evidence type="ECO:0000313" key="3">
    <source>
        <dbReference type="Proteomes" id="UP000460318"/>
    </source>
</evidence>
<dbReference type="InterPro" id="IPR049500">
    <property type="entry name" value="Peptidase_M50B-like"/>
</dbReference>
<protein>
    <submittedName>
        <fullName evidence="2">M50 family peptidase</fullName>
    </submittedName>
</protein>
<dbReference type="RefSeq" id="WP_160499276.1">
    <property type="nucleotide sequence ID" value="NZ_WUBI01000003.1"/>
</dbReference>
<evidence type="ECO:0000313" key="2">
    <source>
        <dbReference type="EMBL" id="MWV45671.1"/>
    </source>
</evidence>
<dbReference type="Proteomes" id="UP000460318">
    <property type="component" value="Unassembled WGS sequence"/>
</dbReference>
<evidence type="ECO:0000256" key="1">
    <source>
        <dbReference type="SAM" id="Phobius"/>
    </source>
</evidence>
<feature type="transmembrane region" description="Helical" evidence="1">
    <location>
        <begin position="188"/>
        <end position="211"/>
    </location>
</feature>
<feature type="transmembrane region" description="Helical" evidence="1">
    <location>
        <begin position="70"/>
        <end position="89"/>
    </location>
</feature>
<keyword evidence="1" id="KW-1133">Transmembrane helix</keyword>
<keyword evidence="1" id="KW-0472">Membrane</keyword>
<organism evidence="2 3">
    <name type="scientific">Paenibacillus dendrobii</name>
    <dbReference type="NCBI Taxonomy" id="2691084"/>
    <lineage>
        <taxon>Bacteria</taxon>
        <taxon>Bacillati</taxon>
        <taxon>Bacillota</taxon>
        <taxon>Bacilli</taxon>
        <taxon>Bacillales</taxon>
        <taxon>Paenibacillaceae</taxon>
        <taxon>Paenibacillus</taxon>
    </lineage>
</organism>